<dbReference type="STRING" id="1527607.SAMN05428957_11356"/>
<reference evidence="7" key="1">
    <citation type="submission" date="2016-10" db="EMBL/GenBank/DDBJ databases">
        <authorList>
            <person name="Varghese N."/>
            <person name="Submissions S."/>
        </authorList>
    </citation>
    <scope>NUCLEOTIDE SEQUENCE [LARGE SCALE GENOMIC DNA]</scope>
    <source>
        <strain evidence="7">EPL6</strain>
    </source>
</reference>
<evidence type="ECO:0000259" key="5">
    <source>
        <dbReference type="PROSITE" id="PS50931"/>
    </source>
</evidence>
<dbReference type="CDD" id="cd08422">
    <property type="entry name" value="PBP2_CrgA_like"/>
    <property type="match status" value="1"/>
</dbReference>
<dbReference type="AlphaFoldDB" id="A0A1G9VL72"/>
<evidence type="ECO:0000256" key="2">
    <source>
        <dbReference type="ARBA" id="ARBA00023015"/>
    </source>
</evidence>
<evidence type="ECO:0000256" key="3">
    <source>
        <dbReference type="ARBA" id="ARBA00023125"/>
    </source>
</evidence>
<name>A0A1G9VL72_9BURK</name>
<dbReference type="SUPFAM" id="SSF46785">
    <property type="entry name" value="Winged helix' DNA-binding domain"/>
    <property type="match status" value="1"/>
</dbReference>
<dbReference type="PANTHER" id="PTHR30537:SF5">
    <property type="entry name" value="HTH-TYPE TRANSCRIPTIONAL ACTIVATOR TTDR-RELATED"/>
    <property type="match status" value="1"/>
</dbReference>
<dbReference type="InterPro" id="IPR005119">
    <property type="entry name" value="LysR_subst-bd"/>
</dbReference>
<dbReference type="Proteomes" id="UP000198552">
    <property type="component" value="Unassembled WGS sequence"/>
</dbReference>
<gene>
    <name evidence="6" type="ORF">SAMN05428957_11356</name>
</gene>
<proteinExistence type="inferred from homology"/>
<dbReference type="Gene3D" id="1.10.10.10">
    <property type="entry name" value="Winged helix-like DNA-binding domain superfamily/Winged helix DNA-binding domain"/>
    <property type="match status" value="1"/>
</dbReference>
<keyword evidence="4" id="KW-0804">Transcription</keyword>
<sequence>MDLQALSLLVEIIDSGNLSQAARKLRMTRANVSYHLTQLEKSVGAQLIRRTTRRAEPTEVGLRLYEHGRAINNELLAARETIADLGQGLQGRVGLSVPSGYGQMVMSDWLIEFKRLYPGIVLDVLFENRADHLRDEVDIAVRVISEPPLSVVARSLGEMRYVACASREWAARHGLPRTLHELRASPLITAGVLGRQLRLSAYQGDERQEVSLEPTLSSEHFPFLHQGILAGLGVGLVPDYVVQREIASGEVLQTLQEYRLSIFGTQLYLLYLPHRHQTRAVRTCIEFLLAKAGRGPMPTPA</sequence>
<comment type="similarity">
    <text evidence="1">Belongs to the LysR transcriptional regulatory family.</text>
</comment>
<dbReference type="RefSeq" id="WP_091572743.1">
    <property type="nucleotide sequence ID" value="NZ_FNHP01000013.1"/>
</dbReference>
<organism evidence="6 7">
    <name type="scientific">Oryzisolibacter propanilivorax</name>
    <dbReference type="NCBI Taxonomy" id="1527607"/>
    <lineage>
        <taxon>Bacteria</taxon>
        <taxon>Pseudomonadati</taxon>
        <taxon>Pseudomonadota</taxon>
        <taxon>Betaproteobacteria</taxon>
        <taxon>Burkholderiales</taxon>
        <taxon>Comamonadaceae</taxon>
        <taxon>Oryzisolibacter</taxon>
    </lineage>
</organism>
<evidence type="ECO:0000256" key="1">
    <source>
        <dbReference type="ARBA" id="ARBA00009437"/>
    </source>
</evidence>
<dbReference type="OrthoDB" id="8714815at2"/>
<dbReference type="Pfam" id="PF00126">
    <property type="entry name" value="HTH_1"/>
    <property type="match status" value="1"/>
</dbReference>
<keyword evidence="7" id="KW-1185">Reference proteome</keyword>
<dbReference type="PANTHER" id="PTHR30537">
    <property type="entry name" value="HTH-TYPE TRANSCRIPTIONAL REGULATOR"/>
    <property type="match status" value="1"/>
</dbReference>
<dbReference type="InterPro" id="IPR036388">
    <property type="entry name" value="WH-like_DNA-bd_sf"/>
</dbReference>
<keyword evidence="3 6" id="KW-0238">DNA-binding</keyword>
<dbReference type="GO" id="GO:0006351">
    <property type="term" value="P:DNA-templated transcription"/>
    <property type="evidence" value="ECO:0007669"/>
    <property type="project" value="TreeGrafter"/>
</dbReference>
<dbReference type="GO" id="GO:0003700">
    <property type="term" value="F:DNA-binding transcription factor activity"/>
    <property type="evidence" value="ECO:0007669"/>
    <property type="project" value="InterPro"/>
</dbReference>
<evidence type="ECO:0000256" key="4">
    <source>
        <dbReference type="ARBA" id="ARBA00023163"/>
    </source>
</evidence>
<dbReference type="InterPro" id="IPR000847">
    <property type="entry name" value="LysR_HTH_N"/>
</dbReference>
<accession>A0A1G9VL72</accession>
<dbReference type="Pfam" id="PF03466">
    <property type="entry name" value="LysR_substrate"/>
    <property type="match status" value="1"/>
</dbReference>
<dbReference type="SUPFAM" id="SSF53850">
    <property type="entry name" value="Periplasmic binding protein-like II"/>
    <property type="match status" value="1"/>
</dbReference>
<dbReference type="InterPro" id="IPR058163">
    <property type="entry name" value="LysR-type_TF_proteobact-type"/>
</dbReference>
<feature type="domain" description="HTH lysR-type" evidence="5">
    <location>
        <begin position="1"/>
        <end position="58"/>
    </location>
</feature>
<dbReference type="GO" id="GO:0043565">
    <property type="term" value="F:sequence-specific DNA binding"/>
    <property type="evidence" value="ECO:0007669"/>
    <property type="project" value="TreeGrafter"/>
</dbReference>
<evidence type="ECO:0000313" key="6">
    <source>
        <dbReference type="EMBL" id="SDM72856.1"/>
    </source>
</evidence>
<keyword evidence="2" id="KW-0805">Transcription regulation</keyword>
<dbReference type="InterPro" id="IPR036390">
    <property type="entry name" value="WH_DNA-bd_sf"/>
</dbReference>
<dbReference type="PROSITE" id="PS50931">
    <property type="entry name" value="HTH_LYSR"/>
    <property type="match status" value="1"/>
</dbReference>
<dbReference type="Gene3D" id="3.40.190.290">
    <property type="match status" value="1"/>
</dbReference>
<evidence type="ECO:0000313" key="7">
    <source>
        <dbReference type="Proteomes" id="UP000198552"/>
    </source>
</evidence>
<dbReference type="EMBL" id="FNHP01000013">
    <property type="protein sequence ID" value="SDM72856.1"/>
    <property type="molecule type" value="Genomic_DNA"/>
</dbReference>
<protein>
    <submittedName>
        <fullName evidence="6">DNA-binding transcriptional regulator, LysR family</fullName>
    </submittedName>
</protein>